<proteinExistence type="predicted"/>
<name>A0ABQ3DBA1_9ACTN</name>
<accession>A0ABQ3DBA1</accession>
<evidence type="ECO:0000313" key="1">
    <source>
        <dbReference type="EMBL" id="GHA70278.1"/>
    </source>
</evidence>
<reference evidence="2" key="1">
    <citation type="journal article" date="2019" name="Int. J. Syst. Evol. Microbiol.">
        <title>The Global Catalogue of Microorganisms (GCM) 10K type strain sequencing project: providing services to taxonomists for standard genome sequencing and annotation.</title>
        <authorList>
            <consortium name="The Broad Institute Genomics Platform"/>
            <consortium name="The Broad Institute Genome Sequencing Center for Infectious Disease"/>
            <person name="Wu L."/>
            <person name="Ma J."/>
        </authorList>
    </citation>
    <scope>NUCLEOTIDE SEQUENCE [LARGE SCALE GENOMIC DNA]</scope>
    <source>
        <strain evidence="2">JCM 4733</strain>
    </source>
</reference>
<evidence type="ECO:0000313" key="2">
    <source>
        <dbReference type="Proteomes" id="UP000653644"/>
    </source>
</evidence>
<sequence length="146" mass="16156">MHHPDATRLLITADAGGSNDPRRWTWKKYLAAFAPESGLEITVCYFPPGTSKWNKIEHRMFCHITANWRGRPLTSYEVVIETIAATTTRTGLTIGAELDTGNYRLGTTVTAAEFQALFAVLEQELAKGPVRTAGRTRPGPCHGSRR</sequence>
<dbReference type="Pfam" id="PF07592">
    <property type="entry name" value="DDE_Tnp_ISAZ013"/>
    <property type="match status" value="1"/>
</dbReference>
<dbReference type="EMBL" id="BMVN01000073">
    <property type="protein sequence ID" value="GHA70278.1"/>
    <property type="molecule type" value="Genomic_DNA"/>
</dbReference>
<organism evidence="1 2">
    <name type="scientific">Streptomyces canarius</name>
    <dbReference type="NCBI Taxonomy" id="285453"/>
    <lineage>
        <taxon>Bacteria</taxon>
        <taxon>Bacillati</taxon>
        <taxon>Actinomycetota</taxon>
        <taxon>Actinomycetes</taxon>
        <taxon>Kitasatosporales</taxon>
        <taxon>Streptomycetaceae</taxon>
        <taxon>Streptomyces</taxon>
    </lineage>
</organism>
<dbReference type="InterPro" id="IPR011518">
    <property type="entry name" value="Transposase_36"/>
</dbReference>
<keyword evidence="2" id="KW-1185">Reference proteome</keyword>
<gene>
    <name evidence="1" type="ORF">GCM10010345_87110</name>
</gene>
<protein>
    <recommendedName>
        <fullName evidence="3">Transposase</fullName>
    </recommendedName>
</protein>
<dbReference type="Proteomes" id="UP000653644">
    <property type="component" value="Unassembled WGS sequence"/>
</dbReference>
<comment type="caution">
    <text evidence="1">The sequence shown here is derived from an EMBL/GenBank/DDBJ whole genome shotgun (WGS) entry which is preliminary data.</text>
</comment>
<evidence type="ECO:0008006" key="3">
    <source>
        <dbReference type="Google" id="ProtNLM"/>
    </source>
</evidence>